<name>A0ABU1MJD6_9SPHN</name>
<evidence type="ECO:0000259" key="4">
    <source>
        <dbReference type="Pfam" id="PF02769"/>
    </source>
</evidence>
<dbReference type="InterPro" id="IPR006283">
    <property type="entry name" value="ThiL-like"/>
</dbReference>
<comment type="miscellaneous">
    <text evidence="2">Reaction mechanism of ThiL seems to utilize a direct, inline transfer of the gamma-phosphate of ATP to TMP rather than a phosphorylated enzyme intermediate.</text>
</comment>
<feature type="binding site" evidence="2">
    <location>
        <position position="291"/>
    </location>
    <ligand>
        <name>substrate</name>
    </ligand>
</feature>
<dbReference type="InterPro" id="IPR036921">
    <property type="entry name" value="PurM-like_N_sf"/>
</dbReference>
<accession>A0ABU1MJD6</accession>
<dbReference type="InterPro" id="IPR016188">
    <property type="entry name" value="PurM-like_N"/>
</dbReference>
<keyword evidence="1 2" id="KW-0784">Thiamine biosynthesis</keyword>
<keyword evidence="6" id="KW-1185">Reference proteome</keyword>
<comment type="caution">
    <text evidence="5">The sequence shown here is derived from an EMBL/GenBank/DDBJ whole genome shotgun (WGS) entry which is preliminary data.</text>
</comment>
<gene>
    <name evidence="2" type="primary">thiL</name>
    <name evidence="5" type="ORF">J2792_001311</name>
</gene>
<comment type="pathway">
    <text evidence="2">Cofactor biosynthesis; thiamine diphosphate biosynthesis; thiamine diphosphate from thiamine phosphate: step 1/1.</text>
</comment>
<dbReference type="PANTHER" id="PTHR30270">
    <property type="entry name" value="THIAMINE-MONOPHOSPHATE KINASE"/>
    <property type="match status" value="1"/>
</dbReference>
<feature type="binding site" evidence="2">
    <location>
        <position position="203"/>
    </location>
    <ligand>
        <name>Mg(2+)</name>
        <dbReference type="ChEBI" id="CHEBI:18420"/>
        <label>5</label>
    </ligand>
</feature>
<feature type="binding site" evidence="2">
    <location>
        <position position="25"/>
    </location>
    <ligand>
        <name>Mg(2+)</name>
        <dbReference type="ChEBI" id="CHEBI:18420"/>
        <label>4</label>
    </ligand>
</feature>
<dbReference type="EC" id="2.7.4.16" evidence="2"/>
<feature type="binding site" evidence="2">
    <location>
        <position position="69"/>
    </location>
    <ligand>
        <name>Mg(2+)</name>
        <dbReference type="ChEBI" id="CHEBI:18420"/>
        <label>2</label>
    </ligand>
</feature>
<dbReference type="Pfam" id="PF02769">
    <property type="entry name" value="AIRS_C"/>
    <property type="match status" value="1"/>
</dbReference>
<protein>
    <recommendedName>
        <fullName evidence="2">Thiamine-monophosphate kinase</fullName>
        <shortName evidence="2">TMP kinase</shortName>
        <shortName evidence="2">Thiamine-phosphate kinase</shortName>
        <ecNumber evidence="2">2.7.4.16</ecNumber>
    </recommendedName>
</protein>
<keyword evidence="2" id="KW-0067">ATP-binding</keyword>
<dbReference type="GO" id="GO:0009030">
    <property type="term" value="F:thiamine-phosphate kinase activity"/>
    <property type="evidence" value="ECO:0007669"/>
    <property type="project" value="UniProtKB-EC"/>
</dbReference>
<evidence type="ECO:0000256" key="1">
    <source>
        <dbReference type="ARBA" id="ARBA00022977"/>
    </source>
</evidence>
<feature type="binding site" evidence="2">
    <location>
        <begin position="111"/>
        <end position="112"/>
    </location>
    <ligand>
        <name>ATP</name>
        <dbReference type="ChEBI" id="CHEBI:30616"/>
    </ligand>
</feature>
<dbReference type="InterPro" id="IPR010918">
    <property type="entry name" value="PurM-like_C_dom"/>
</dbReference>
<comment type="catalytic activity">
    <reaction evidence="2">
        <text>thiamine phosphate + ATP = thiamine diphosphate + ADP</text>
        <dbReference type="Rhea" id="RHEA:15913"/>
        <dbReference type="ChEBI" id="CHEBI:30616"/>
        <dbReference type="ChEBI" id="CHEBI:37575"/>
        <dbReference type="ChEBI" id="CHEBI:58937"/>
        <dbReference type="ChEBI" id="CHEBI:456216"/>
        <dbReference type="EC" id="2.7.4.16"/>
    </reaction>
</comment>
<feature type="binding site" evidence="2">
    <location>
        <position position="69"/>
    </location>
    <ligand>
        <name>Mg(2+)</name>
        <dbReference type="ChEBI" id="CHEBI:18420"/>
        <label>4</label>
    </ligand>
</feature>
<feature type="domain" description="PurM-like N-terminal" evidence="3">
    <location>
        <begin position="24"/>
        <end position="129"/>
    </location>
</feature>
<feature type="binding site" evidence="2">
    <location>
        <position position="41"/>
    </location>
    <ligand>
        <name>Mg(2+)</name>
        <dbReference type="ChEBI" id="CHEBI:18420"/>
        <label>1</label>
    </ligand>
</feature>
<dbReference type="NCBIfam" id="TIGR01379">
    <property type="entry name" value="thiL"/>
    <property type="match status" value="1"/>
</dbReference>
<keyword evidence="2 5" id="KW-0808">Transferase</keyword>
<feature type="binding site" evidence="2">
    <location>
        <position position="69"/>
    </location>
    <ligand>
        <name>Mg(2+)</name>
        <dbReference type="ChEBI" id="CHEBI:18420"/>
        <label>3</label>
    </ligand>
</feature>
<keyword evidence="2" id="KW-0547">Nucleotide-binding</keyword>
<comment type="caution">
    <text evidence="2">Lacks conserved residue(s) required for the propagation of feature annotation.</text>
</comment>
<dbReference type="HAMAP" id="MF_02128">
    <property type="entry name" value="TMP_kinase"/>
    <property type="match status" value="1"/>
</dbReference>
<feature type="binding site" evidence="2">
    <location>
        <position position="39"/>
    </location>
    <ligand>
        <name>Mg(2+)</name>
        <dbReference type="ChEBI" id="CHEBI:18420"/>
        <label>4</label>
    </ligand>
</feature>
<dbReference type="SUPFAM" id="SSF56042">
    <property type="entry name" value="PurM C-terminal domain-like"/>
    <property type="match status" value="1"/>
</dbReference>
<comment type="similarity">
    <text evidence="2">Belongs to the thiamine-monophosphate kinase family.</text>
</comment>
<dbReference type="PIRSF" id="PIRSF005303">
    <property type="entry name" value="Thiam_monoph_kin"/>
    <property type="match status" value="1"/>
</dbReference>
<evidence type="ECO:0000313" key="5">
    <source>
        <dbReference type="EMBL" id="MDR6510451.1"/>
    </source>
</evidence>
<dbReference type="EMBL" id="JAVDRD010000002">
    <property type="protein sequence ID" value="MDR6510451.1"/>
    <property type="molecule type" value="Genomic_DNA"/>
</dbReference>
<dbReference type="Gene3D" id="3.90.650.10">
    <property type="entry name" value="PurM-like C-terminal domain"/>
    <property type="match status" value="1"/>
</dbReference>
<dbReference type="Pfam" id="PF00586">
    <property type="entry name" value="AIRS"/>
    <property type="match status" value="1"/>
</dbReference>
<dbReference type="CDD" id="cd02194">
    <property type="entry name" value="ThiL"/>
    <property type="match status" value="1"/>
</dbReference>
<evidence type="ECO:0000259" key="3">
    <source>
        <dbReference type="Pfam" id="PF00586"/>
    </source>
</evidence>
<evidence type="ECO:0000256" key="2">
    <source>
        <dbReference type="HAMAP-Rule" id="MF_02128"/>
    </source>
</evidence>
<sequence length="295" mass="30325">MDEAAFITALRALAPDPAARGLDDDVAVIALGGEHLVLTHDMMVEGVHWLPGQDPADVAWKLVATNLSDLAAKGAAPLGVLLGYGLGGGEERFLAGLAEALAAFAVPLLGGDTVRRVGPAAHGLTALGRATHCPVPTRSGAQVGDRLWVTGSLGDAMLGFEALRDGREGRTGRDTTRFARPVPRLAEGRALAPLVGAMMDVSDGLLLDATRMARASGVTLAIDSAACPVPPDLPSARRQEALSWGDDYELLFTLPAGTTPPCPATCIGEAQTAGPVPLLLDGACPQGPLGYEHRG</sequence>
<dbReference type="RefSeq" id="WP_054130721.1">
    <property type="nucleotide sequence ID" value="NZ_CP140000.1"/>
</dbReference>
<feature type="binding site" evidence="2">
    <location>
        <position position="112"/>
    </location>
    <ligand>
        <name>Mg(2+)</name>
        <dbReference type="ChEBI" id="CHEBI:18420"/>
        <label>1</label>
    </ligand>
</feature>
<dbReference type="Gene3D" id="3.30.1330.10">
    <property type="entry name" value="PurM-like, N-terminal domain"/>
    <property type="match status" value="1"/>
</dbReference>
<feature type="binding site" evidence="2">
    <location>
        <position position="25"/>
    </location>
    <ligand>
        <name>Mg(2+)</name>
        <dbReference type="ChEBI" id="CHEBI:18420"/>
        <label>3</label>
    </ligand>
</feature>
<dbReference type="InterPro" id="IPR036676">
    <property type="entry name" value="PurM-like_C_sf"/>
</dbReference>
<feature type="binding site" evidence="2">
    <location>
        <position position="246"/>
    </location>
    <ligand>
        <name>substrate</name>
    </ligand>
</feature>
<feature type="binding site" evidence="2">
    <location>
        <position position="202"/>
    </location>
    <ligand>
        <name>ATP</name>
        <dbReference type="ChEBI" id="CHEBI:30616"/>
    </ligand>
</feature>
<evidence type="ECO:0000313" key="6">
    <source>
        <dbReference type="Proteomes" id="UP001184150"/>
    </source>
</evidence>
<feature type="domain" description="PurM-like C-terminal" evidence="4">
    <location>
        <begin position="142"/>
        <end position="253"/>
    </location>
</feature>
<feature type="binding site" evidence="2">
    <location>
        <position position="48"/>
    </location>
    <ligand>
        <name>substrate</name>
    </ligand>
</feature>
<comment type="function">
    <text evidence="2">Catalyzes the ATP-dependent phosphorylation of thiamine-monophosphate (TMP) to form thiamine-pyrophosphate (TPP), the active form of vitamin B1.</text>
</comment>
<organism evidence="5 6">
    <name type="scientific">Novosphingobium capsulatum</name>
    <dbReference type="NCBI Taxonomy" id="13688"/>
    <lineage>
        <taxon>Bacteria</taxon>
        <taxon>Pseudomonadati</taxon>
        <taxon>Pseudomonadota</taxon>
        <taxon>Alphaproteobacteria</taxon>
        <taxon>Sphingomonadales</taxon>
        <taxon>Sphingomonadaceae</taxon>
        <taxon>Novosphingobium</taxon>
    </lineage>
</organism>
<feature type="binding site" evidence="2">
    <location>
        <position position="138"/>
    </location>
    <ligand>
        <name>ATP</name>
        <dbReference type="ChEBI" id="CHEBI:30616"/>
    </ligand>
</feature>
<proteinExistence type="inferred from homology"/>
<dbReference type="SUPFAM" id="SSF55326">
    <property type="entry name" value="PurM N-terminal domain-like"/>
    <property type="match status" value="1"/>
</dbReference>
<keyword evidence="2" id="KW-0479">Metal-binding</keyword>
<keyword evidence="2 5" id="KW-0418">Kinase</keyword>
<keyword evidence="2" id="KW-0460">Magnesium</keyword>
<feature type="binding site" evidence="2">
    <location>
        <position position="41"/>
    </location>
    <ligand>
        <name>Mg(2+)</name>
        <dbReference type="ChEBI" id="CHEBI:18420"/>
        <label>2</label>
    </ligand>
</feature>
<dbReference type="PANTHER" id="PTHR30270:SF0">
    <property type="entry name" value="THIAMINE-MONOPHOSPHATE KINASE"/>
    <property type="match status" value="1"/>
</dbReference>
<dbReference type="Proteomes" id="UP001184150">
    <property type="component" value="Unassembled WGS sequence"/>
</dbReference>
<reference evidence="5 6" key="1">
    <citation type="submission" date="2023-07" db="EMBL/GenBank/DDBJ databases">
        <title>Sorghum-associated microbial communities from plants grown in Nebraska, USA.</title>
        <authorList>
            <person name="Schachtman D."/>
        </authorList>
    </citation>
    <scope>NUCLEOTIDE SEQUENCE [LARGE SCALE GENOMIC DNA]</scope>
    <source>
        <strain evidence="5 6">DS1027</strain>
    </source>
</reference>
<feature type="binding site" evidence="2">
    <location>
        <position position="200"/>
    </location>
    <ligand>
        <name>Mg(2+)</name>
        <dbReference type="ChEBI" id="CHEBI:18420"/>
        <label>3</label>
    </ligand>
</feature>